<dbReference type="AlphaFoldDB" id="A0A5N6GTF1"/>
<dbReference type="VEuPathDB" id="FungiDB:F9C07_8716"/>
<organism evidence="1">
    <name type="scientific">Aspergillus flavus</name>
    <dbReference type="NCBI Taxonomy" id="5059"/>
    <lineage>
        <taxon>Eukaryota</taxon>
        <taxon>Fungi</taxon>
        <taxon>Dikarya</taxon>
        <taxon>Ascomycota</taxon>
        <taxon>Pezizomycotina</taxon>
        <taxon>Eurotiomycetes</taxon>
        <taxon>Eurotiomycetidae</taxon>
        <taxon>Eurotiales</taxon>
        <taxon>Aspergillaceae</taxon>
        <taxon>Aspergillus</taxon>
        <taxon>Aspergillus subgen. Circumdati</taxon>
    </lineage>
</organism>
<evidence type="ECO:0000313" key="1">
    <source>
        <dbReference type="EMBL" id="KAB8244260.1"/>
    </source>
</evidence>
<dbReference type="Proteomes" id="UP000325434">
    <property type="component" value="Unassembled WGS sequence"/>
</dbReference>
<sequence length="162" mass="16991">MESLQAPVTYVNASLDSLLFADKAQFDFSIENSLVSRAGDCDIGEESCGRGCCSNLATCCGDFCCPISSNCVDSSDGTCCRSGNAKCGSSACYDTDSEICCGESGYHCPKDTQCCGTRCCFSDAHCEDGTCVKGSSGNTLRVRGGMVKMWTIALGLMILFGN</sequence>
<name>A0A5N6GTF1_ASPFL</name>
<dbReference type="EMBL" id="ML734629">
    <property type="protein sequence ID" value="KAB8244260.1"/>
    <property type="molecule type" value="Genomic_DNA"/>
</dbReference>
<accession>A0A5N6GTF1</accession>
<gene>
    <name evidence="1" type="ORF">BDV35DRAFT_293187</name>
</gene>
<reference evidence="1" key="1">
    <citation type="submission" date="2019-04" db="EMBL/GenBank/DDBJ databases">
        <title>Friends and foes A comparative genomics study of 23 Aspergillus species from section Flavi.</title>
        <authorList>
            <consortium name="DOE Joint Genome Institute"/>
            <person name="Kjaerbolling I."/>
            <person name="Vesth T."/>
            <person name="Frisvad J.C."/>
            <person name="Nybo J.L."/>
            <person name="Theobald S."/>
            <person name="Kildgaard S."/>
            <person name="Isbrandt T."/>
            <person name="Kuo A."/>
            <person name="Sato A."/>
            <person name="Lyhne E.K."/>
            <person name="Kogle M.E."/>
            <person name="Wiebenga A."/>
            <person name="Kun R.S."/>
            <person name="Lubbers R.J."/>
            <person name="Makela M.R."/>
            <person name="Barry K."/>
            <person name="Chovatia M."/>
            <person name="Clum A."/>
            <person name="Daum C."/>
            <person name="Haridas S."/>
            <person name="He G."/>
            <person name="LaButti K."/>
            <person name="Lipzen A."/>
            <person name="Mondo S."/>
            <person name="Riley R."/>
            <person name="Salamov A."/>
            <person name="Simmons B.A."/>
            <person name="Magnuson J.K."/>
            <person name="Henrissat B."/>
            <person name="Mortensen U.H."/>
            <person name="Larsen T.O."/>
            <person name="Devries R.P."/>
            <person name="Grigoriev I.V."/>
            <person name="Machida M."/>
            <person name="Baker S.E."/>
            <person name="Andersen M.R."/>
        </authorList>
    </citation>
    <scope>NUCLEOTIDE SEQUENCE [LARGE SCALE GENOMIC DNA]</scope>
    <source>
        <strain evidence="1">CBS 121.62</strain>
    </source>
</reference>
<proteinExistence type="predicted"/>
<protein>
    <submittedName>
        <fullName evidence="1">Uncharacterized protein</fullName>
    </submittedName>
</protein>